<dbReference type="Proteomes" id="UP000235371">
    <property type="component" value="Unassembled WGS sequence"/>
</dbReference>
<dbReference type="InParanoid" id="A0A2J6SUJ4"/>
<name>A0A2J6SUJ4_9HELO</name>
<dbReference type="OrthoDB" id="3542212at2759"/>
<dbReference type="AlphaFoldDB" id="A0A2J6SUJ4"/>
<dbReference type="RefSeq" id="XP_024731349.1">
    <property type="nucleotide sequence ID" value="XM_024887307.1"/>
</dbReference>
<reference evidence="1 2" key="1">
    <citation type="submission" date="2016-04" db="EMBL/GenBank/DDBJ databases">
        <title>A degradative enzymes factory behind the ericoid mycorrhizal symbiosis.</title>
        <authorList>
            <consortium name="DOE Joint Genome Institute"/>
            <person name="Martino E."/>
            <person name="Morin E."/>
            <person name="Grelet G."/>
            <person name="Kuo A."/>
            <person name="Kohler A."/>
            <person name="Daghino S."/>
            <person name="Barry K."/>
            <person name="Choi C."/>
            <person name="Cichocki N."/>
            <person name="Clum A."/>
            <person name="Copeland A."/>
            <person name="Hainaut M."/>
            <person name="Haridas S."/>
            <person name="Labutti K."/>
            <person name="Lindquist E."/>
            <person name="Lipzen A."/>
            <person name="Khouja H.-R."/>
            <person name="Murat C."/>
            <person name="Ohm R."/>
            <person name="Olson A."/>
            <person name="Spatafora J."/>
            <person name="Veneault-Fourrey C."/>
            <person name="Henrissat B."/>
            <person name="Grigoriev I."/>
            <person name="Martin F."/>
            <person name="Perotto S."/>
        </authorList>
    </citation>
    <scope>NUCLEOTIDE SEQUENCE [LARGE SCALE GENOMIC DNA]</scope>
    <source>
        <strain evidence="1 2">E</strain>
    </source>
</reference>
<keyword evidence="2" id="KW-1185">Reference proteome</keyword>
<evidence type="ECO:0000313" key="1">
    <source>
        <dbReference type="EMBL" id="PMD54445.1"/>
    </source>
</evidence>
<evidence type="ECO:0008006" key="3">
    <source>
        <dbReference type="Google" id="ProtNLM"/>
    </source>
</evidence>
<dbReference type="PANTHER" id="PTHR42052">
    <property type="entry name" value="ABM DOMAIN-CONTAINING PROTEIN"/>
    <property type="match status" value="1"/>
</dbReference>
<dbReference type="GeneID" id="36595383"/>
<dbReference type="EMBL" id="KZ613865">
    <property type="protein sequence ID" value="PMD54445.1"/>
    <property type="molecule type" value="Genomic_DNA"/>
</dbReference>
<protein>
    <recommendedName>
        <fullName evidence="3">ABM domain-containing protein</fullName>
    </recommendedName>
</protein>
<gene>
    <name evidence="1" type="ORF">K444DRAFT_667509</name>
</gene>
<accession>A0A2J6SUJ4</accession>
<sequence length="208" mass="23748">MPVLEVLQLKIKPNISPSDPAIITSLQTVRTSLAEKIHPTHSRFYQSIEDLSLIYVLGLWTSLSQHQDFLSSDLRADILAPQEHLLDFSWCVHIPLEKMEDLPLDAPVVAIARIKVKSGQHLRLHNEITGKYREMLEERTSPSGVAEGWTVDPEGRGAENENMIITGWEKKDDHLAFGAGMREKFEDYRGLRDHWESVEASHTRDMEK</sequence>
<organism evidence="1 2">
    <name type="scientific">Hyaloscypha bicolor E</name>
    <dbReference type="NCBI Taxonomy" id="1095630"/>
    <lineage>
        <taxon>Eukaryota</taxon>
        <taxon>Fungi</taxon>
        <taxon>Dikarya</taxon>
        <taxon>Ascomycota</taxon>
        <taxon>Pezizomycotina</taxon>
        <taxon>Leotiomycetes</taxon>
        <taxon>Helotiales</taxon>
        <taxon>Hyaloscyphaceae</taxon>
        <taxon>Hyaloscypha</taxon>
        <taxon>Hyaloscypha bicolor</taxon>
    </lineage>
</organism>
<evidence type="ECO:0000313" key="2">
    <source>
        <dbReference type="Proteomes" id="UP000235371"/>
    </source>
</evidence>
<dbReference type="PANTHER" id="PTHR42052:SF1">
    <property type="entry name" value="ABM DOMAIN-CONTAINING PROTEIN"/>
    <property type="match status" value="1"/>
</dbReference>
<proteinExistence type="predicted"/>